<dbReference type="SUPFAM" id="SSF103190">
    <property type="entry name" value="Sensory domain-like"/>
    <property type="match status" value="1"/>
</dbReference>
<gene>
    <name evidence="12" type="ORF">DFP79_0774</name>
</gene>
<dbReference type="PANTHER" id="PTHR32089">
    <property type="entry name" value="METHYL-ACCEPTING CHEMOTAXIS PROTEIN MCPB"/>
    <property type="match status" value="1"/>
</dbReference>
<dbReference type="FunFam" id="1.10.287.950:FF:000001">
    <property type="entry name" value="Methyl-accepting chemotaxis sensory transducer"/>
    <property type="match status" value="1"/>
</dbReference>
<evidence type="ECO:0000256" key="4">
    <source>
        <dbReference type="ARBA" id="ARBA00023136"/>
    </source>
</evidence>
<feature type="transmembrane region" description="Helical" evidence="9">
    <location>
        <begin position="16"/>
        <end position="40"/>
    </location>
</feature>
<evidence type="ECO:0000256" key="1">
    <source>
        <dbReference type="ARBA" id="ARBA00004141"/>
    </source>
</evidence>
<dbReference type="InterPro" id="IPR004090">
    <property type="entry name" value="Chemotax_Me-accpt_rcpt"/>
</dbReference>
<dbReference type="GO" id="GO:0004888">
    <property type="term" value="F:transmembrane signaling receptor activity"/>
    <property type="evidence" value="ECO:0007669"/>
    <property type="project" value="InterPro"/>
</dbReference>
<dbReference type="AlphaFoldDB" id="A0A4R6MDH8"/>
<dbReference type="PANTHER" id="PTHR32089:SF119">
    <property type="entry name" value="METHYL-ACCEPTING CHEMOTAXIS PROTEIN CTPL"/>
    <property type="match status" value="1"/>
</dbReference>
<feature type="domain" description="Methyl-accepting transducer" evidence="10">
    <location>
        <begin position="400"/>
        <end position="636"/>
    </location>
</feature>
<evidence type="ECO:0000313" key="12">
    <source>
        <dbReference type="EMBL" id="TDO99771.1"/>
    </source>
</evidence>
<dbReference type="CDD" id="cd18774">
    <property type="entry name" value="PDC2_HK_sensor"/>
    <property type="match status" value="1"/>
</dbReference>
<evidence type="ECO:0000256" key="2">
    <source>
        <dbReference type="ARBA" id="ARBA00022692"/>
    </source>
</evidence>
<feature type="coiled-coil region" evidence="8">
    <location>
        <begin position="548"/>
        <end position="610"/>
    </location>
</feature>
<comment type="caution">
    <text evidence="12">The sequence shown here is derived from an EMBL/GenBank/DDBJ whole genome shotgun (WGS) entry which is preliminary data.</text>
</comment>
<dbReference type="Pfam" id="PF17201">
    <property type="entry name" value="Cache_3-Cache_2"/>
    <property type="match status" value="1"/>
</dbReference>
<dbReference type="PROSITE" id="PS50885">
    <property type="entry name" value="HAMP"/>
    <property type="match status" value="1"/>
</dbReference>
<dbReference type="InterPro" id="IPR004089">
    <property type="entry name" value="MCPsignal_dom"/>
</dbReference>
<evidence type="ECO:0000259" key="10">
    <source>
        <dbReference type="PROSITE" id="PS50111"/>
    </source>
</evidence>
<feature type="domain" description="HAMP" evidence="11">
    <location>
        <begin position="339"/>
        <end position="395"/>
    </location>
</feature>
<reference evidence="12 13" key="1">
    <citation type="submission" date="2019-03" db="EMBL/GenBank/DDBJ databases">
        <title>Genomic Encyclopedia of Type Strains, Phase III (KMG-III): the genomes of soil and plant-associated and newly described type strains.</title>
        <authorList>
            <person name="Whitman W."/>
        </authorList>
    </citation>
    <scope>NUCLEOTIDE SEQUENCE [LARGE SCALE GENOMIC DNA]</scope>
    <source>
        <strain evidence="12 13">CECT 7378</strain>
    </source>
</reference>
<evidence type="ECO:0000256" key="6">
    <source>
        <dbReference type="ARBA" id="ARBA00029447"/>
    </source>
</evidence>
<evidence type="ECO:0000313" key="13">
    <source>
        <dbReference type="Proteomes" id="UP000294656"/>
    </source>
</evidence>
<evidence type="ECO:0000256" key="8">
    <source>
        <dbReference type="SAM" id="Coils"/>
    </source>
</evidence>
<keyword evidence="5 7" id="KW-0807">Transducer</keyword>
<dbReference type="Proteomes" id="UP000294656">
    <property type="component" value="Unassembled WGS sequence"/>
</dbReference>
<dbReference type="SMART" id="SM00283">
    <property type="entry name" value="MA"/>
    <property type="match status" value="1"/>
</dbReference>
<dbReference type="GO" id="GO:0006935">
    <property type="term" value="P:chemotaxis"/>
    <property type="evidence" value="ECO:0007669"/>
    <property type="project" value="InterPro"/>
</dbReference>
<keyword evidence="2 9" id="KW-0812">Transmembrane</keyword>
<evidence type="ECO:0000256" key="7">
    <source>
        <dbReference type="PROSITE-ProRule" id="PRU00284"/>
    </source>
</evidence>
<evidence type="ECO:0000256" key="5">
    <source>
        <dbReference type="ARBA" id="ARBA00023224"/>
    </source>
</evidence>
<keyword evidence="8" id="KW-0175">Coiled coil</keyword>
<evidence type="ECO:0000256" key="9">
    <source>
        <dbReference type="SAM" id="Phobius"/>
    </source>
</evidence>
<feature type="transmembrane region" description="Helical" evidence="9">
    <location>
        <begin position="315"/>
        <end position="338"/>
    </location>
</feature>
<dbReference type="GO" id="GO:0007165">
    <property type="term" value="P:signal transduction"/>
    <property type="evidence" value="ECO:0007669"/>
    <property type="project" value="UniProtKB-KW"/>
</dbReference>
<evidence type="ECO:0000256" key="3">
    <source>
        <dbReference type="ARBA" id="ARBA00022989"/>
    </source>
</evidence>
<keyword evidence="13" id="KW-1185">Reference proteome</keyword>
<dbReference type="EMBL" id="SNXC01000009">
    <property type="protein sequence ID" value="TDO99771.1"/>
    <property type="molecule type" value="Genomic_DNA"/>
</dbReference>
<dbReference type="CDD" id="cd11386">
    <property type="entry name" value="MCP_signal"/>
    <property type="match status" value="1"/>
</dbReference>
<dbReference type="Pfam" id="PF00015">
    <property type="entry name" value="MCPsignal"/>
    <property type="match status" value="1"/>
</dbReference>
<dbReference type="InterPro" id="IPR003660">
    <property type="entry name" value="HAMP_dom"/>
</dbReference>
<dbReference type="PROSITE" id="PS50111">
    <property type="entry name" value="CHEMOTAXIS_TRANSDUC_2"/>
    <property type="match status" value="1"/>
</dbReference>
<dbReference type="RefSeq" id="WP_133502602.1">
    <property type="nucleotide sequence ID" value="NZ_SNXC01000009.1"/>
</dbReference>
<sequence length="673" mass="73473">MAVNKWSLTQQLRLGAFLLVSTVMAVFIVVVGFQSVGVLTSLQSDEQNRKVDMLSSQLSTIYGSFLRSTGMLSSVFESYYSQGFQLDERNPILVGANKAPSLFYEGKQVALDFSKVDLFTSVTGGTATVFARSGDDFIRVTTSLRNAQGKRTIGTYLGKSHPAYGKLMNGQEFVGEAQLFGKAYLTKYVPVTNSSNKVVAILYVGFPITKMLAELRDNLEEVKFGNSGYAALVYNDTSLKGMLIAHKTHHDGYLKDLYSNNSNLDAMLSDKRGSFETERSKYGDIYVSFEKVPNSPWTVYGVSMRNERLEQMKPLLLALLGFSVIAVAVLVSALGYFLSRSLKPLQGITQILERVAQGELTDRLESDDDEDTRNEVARLRLSTSRMLSSFVSLIKNVQSSGYEISSAATQVVESSKGMRNVAEKSNEETEQVSSSITEVSHSIQHVASNASVASDETATATTLADNGSDAVNGVSNSIIKLKDEFERATQAINQVEQDSTDIGNVVEVINTVAEQTNLLALNAAIEAARAGEQGRGFAVVADEVRGLAQRVQESTQEIRDVVEKLQSNTNNASERMERGGLQVQETVTQVENASKALDDIRSAAEQVRGRMQEVASATEEQSAVAEQIRVTSDLLKESSKNTAIEAGQNEEASTQMLGFATDLQKQVSRFKLQ</sequence>
<dbReference type="InterPro" id="IPR029151">
    <property type="entry name" value="Sensor-like_sf"/>
</dbReference>
<keyword evidence="4 9" id="KW-0472">Membrane</keyword>
<dbReference type="PRINTS" id="PR00260">
    <property type="entry name" value="CHEMTRNSDUCR"/>
</dbReference>
<comment type="subcellular location">
    <subcellularLocation>
        <location evidence="1">Membrane</location>
        <topology evidence="1">Multi-pass membrane protein</topology>
    </subcellularLocation>
</comment>
<organism evidence="12 13">
    <name type="scientific">Marinomonas balearica</name>
    <dbReference type="NCBI Taxonomy" id="491947"/>
    <lineage>
        <taxon>Bacteria</taxon>
        <taxon>Pseudomonadati</taxon>
        <taxon>Pseudomonadota</taxon>
        <taxon>Gammaproteobacteria</taxon>
        <taxon>Oceanospirillales</taxon>
        <taxon>Oceanospirillaceae</taxon>
        <taxon>Marinomonas</taxon>
    </lineage>
</organism>
<dbReference type="Gene3D" id="3.30.450.20">
    <property type="entry name" value="PAS domain"/>
    <property type="match status" value="1"/>
</dbReference>
<keyword evidence="3 9" id="KW-1133">Transmembrane helix</keyword>
<proteinExistence type="inferred from homology"/>
<evidence type="ECO:0000259" key="11">
    <source>
        <dbReference type="PROSITE" id="PS50885"/>
    </source>
</evidence>
<dbReference type="GO" id="GO:0016020">
    <property type="term" value="C:membrane"/>
    <property type="evidence" value="ECO:0007669"/>
    <property type="project" value="UniProtKB-SubCell"/>
</dbReference>
<name>A0A4R6MDH8_9GAMM</name>
<protein>
    <submittedName>
        <fullName evidence="12">Methyl-accepting chemotaxis protein</fullName>
    </submittedName>
</protein>
<dbReference type="InterPro" id="IPR033462">
    <property type="entry name" value="Cache_3-Cache_2"/>
</dbReference>
<dbReference type="Gene3D" id="1.10.287.950">
    <property type="entry name" value="Methyl-accepting chemotaxis protein"/>
    <property type="match status" value="1"/>
</dbReference>
<dbReference type="OrthoDB" id="9760371at2"/>
<dbReference type="SUPFAM" id="SSF58104">
    <property type="entry name" value="Methyl-accepting chemotaxis protein (MCP) signaling domain"/>
    <property type="match status" value="1"/>
</dbReference>
<accession>A0A4R6MDH8</accession>
<comment type="similarity">
    <text evidence="6">Belongs to the methyl-accepting chemotaxis (MCP) protein family.</text>
</comment>